<evidence type="ECO:0000313" key="6">
    <source>
        <dbReference type="Proteomes" id="UP000028524"/>
    </source>
</evidence>
<dbReference type="InterPro" id="IPR006913">
    <property type="entry name" value="CENP-V/GFA"/>
</dbReference>
<dbReference type="OMA" id="TCAVRCF"/>
<dbReference type="Gene3D" id="2.170.150.70">
    <property type="match status" value="1"/>
</dbReference>
<dbReference type="InterPro" id="IPR011057">
    <property type="entry name" value="Mss4-like_sf"/>
</dbReference>
<evidence type="ECO:0000313" key="5">
    <source>
        <dbReference type="EMBL" id="KFA68413.1"/>
    </source>
</evidence>
<dbReference type="Proteomes" id="UP000028524">
    <property type="component" value="Unassembled WGS sequence"/>
</dbReference>
<dbReference type="EMBL" id="KL659896">
    <property type="protein sequence ID" value="KFA68413.1"/>
    <property type="molecule type" value="Genomic_DNA"/>
</dbReference>
<comment type="similarity">
    <text evidence="1">Belongs to the Gfa family.</text>
</comment>
<dbReference type="STRING" id="1283841.A0A084QWS8"/>
<accession>A0A084QWS8</accession>
<dbReference type="PROSITE" id="PS51891">
    <property type="entry name" value="CENP_V_GFA"/>
    <property type="match status" value="1"/>
</dbReference>
<sequence length="201" mass="22835">MEDLSSSQVRRPFTGSCHCGATRYLVYLTVPFIQRPYDPSNREQTVYRCNCTICHKAGILHVRVRFAPEDFLLLSPLDPFKDLGDYRPGPHLRFLYCRTCAVRCFTFMGEGELVDLKDLDVPGAGNDNGLTKAWRPKKEGWREGRAEGCYLSVNGYTIDQGQKDLDLRELTEKKIVSYIDCLSGVDKQSPTLERPHFGGAY</sequence>
<dbReference type="PANTHER" id="PTHR28620:SF1">
    <property type="entry name" value="CENP-V_GFA DOMAIN-CONTAINING PROTEIN"/>
    <property type="match status" value="1"/>
</dbReference>
<reference evidence="5 6" key="1">
    <citation type="journal article" date="2014" name="BMC Genomics">
        <title>Comparative genome sequencing reveals chemotype-specific gene clusters in the toxigenic black mold Stachybotrys.</title>
        <authorList>
            <person name="Semeiks J."/>
            <person name="Borek D."/>
            <person name="Otwinowski Z."/>
            <person name="Grishin N.V."/>
        </authorList>
    </citation>
    <scope>NUCLEOTIDE SEQUENCE [LARGE SCALE GENOMIC DNA]</scope>
    <source>
        <strain evidence="5 6">IBT 40285</strain>
    </source>
</reference>
<evidence type="ECO:0000256" key="3">
    <source>
        <dbReference type="ARBA" id="ARBA00022833"/>
    </source>
</evidence>
<keyword evidence="2" id="KW-0479">Metal-binding</keyword>
<dbReference type="GO" id="GO:0046872">
    <property type="term" value="F:metal ion binding"/>
    <property type="evidence" value="ECO:0007669"/>
    <property type="project" value="UniProtKB-KW"/>
</dbReference>
<dbReference type="PANTHER" id="PTHR28620">
    <property type="entry name" value="CENTROMERE PROTEIN V"/>
    <property type="match status" value="1"/>
</dbReference>
<evidence type="ECO:0000256" key="1">
    <source>
        <dbReference type="ARBA" id="ARBA00005495"/>
    </source>
</evidence>
<gene>
    <name evidence="5" type="ORF">S40285_10008</name>
</gene>
<dbReference type="AlphaFoldDB" id="A0A084QWS8"/>
<feature type="domain" description="CENP-V/GFA" evidence="4">
    <location>
        <begin position="13"/>
        <end position="135"/>
    </location>
</feature>
<evidence type="ECO:0000256" key="2">
    <source>
        <dbReference type="ARBA" id="ARBA00022723"/>
    </source>
</evidence>
<name>A0A084QWS8_STAC4</name>
<dbReference type="OrthoDB" id="3930719at2759"/>
<dbReference type="HOGENOM" id="CLU_087334_0_0_1"/>
<dbReference type="InterPro" id="IPR052355">
    <property type="entry name" value="CENP-V-like"/>
</dbReference>
<protein>
    <recommendedName>
        <fullName evidence="4">CENP-V/GFA domain-containing protein</fullName>
    </recommendedName>
</protein>
<dbReference type="GO" id="GO:0016846">
    <property type="term" value="F:carbon-sulfur lyase activity"/>
    <property type="evidence" value="ECO:0007669"/>
    <property type="project" value="InterPro"/>
</dbReference>
<keyword evidence="3" id="KW-0862">Zinc</keyword>
<evidence type="ECO:0000259" key="4">
    <source>
        <dbReference type="PROSITE" id="PS51891"/>
    </source>
</evidence>
<dbReference type="SUPFAM" id="SSF51316">
    <property type="entry name" value="Mss4-like"/>
    <property type="match status" value="1"/>
</dbReference>
<proteinExistence type="inferred from homology"/>
<keyword evidence="6" id="KW-1185">Reference proteome</keyword>
<dbReference type="InParanoid" id="A0A084QWS8"/>
<organism evidence="5 6">
    <name type="scientific">Stachybotrys chlorohalonatus (strain IBT 40285)</name>
    <dbReference type="NCBI Taxonomy" id="1283841"/>
    <lineage>
        <taxon>Eukaryota</taxon>
        <taxon>Fungi</taxon>
        <taxon>Dikarya</taxon>
        <taxon>Ascomycota</taxon>
        <taxon>Pezizomycotina</taxon>
        <taxon>Sordariomycetes</taxon>
        <taxon>Hypocreomycetidae</taxon>
        <taxon>Hypocreales</taxon>
        <taxon>Stachybotryaceae</taxon>
        <taxon>Stachybotrys</taxon>
    </lineage>
</organism>